<evidence type="ECO:0000313" key="1">
    <source>
        <dbReference type="EMBL" id="KAK5985994.1"/>
    </source>
</evidence>
<comment type="caution">
    <text evidence="1">The sequence shown here is derived from an EMBL/GenBank/DDBJ whole genome shotgun (WGS) entry which is preliminary data.</text>
</comment>
<dbReference type="InterPro" id="IPR015919">
    <property type="entry name" value="Cadherin-like_sf"/>
</dbReference>
<organism evidence="1 2">
    <name type="scientific">Trichostrongylus colubriformis</name>
    <name type="common">Black scour worm</name>
    <dbReference type="NCBI Taxonomy" id="6319"/>
    <lineage>
        <taxon>Eukaryota</taxon>
        <taxon>Metazoa</taxon>
        <taxon>Ecdysozoa</taxon>
        <taxon>Nematoda</taxon>
        <taxon>Chromadorea</taxon>
        <taxon>Rhabditida</taxon>
        <taxon>Rhabditina</taxon>
        <taxon>Rhabditomorpha</taxon>
        <taxon>Strongyloidea</taxon>
        <taxon>Trichostrongylidae</taxon>
        <taxon>Trichostrongylus</taxon>
    </lineage>
</organism>
<gene>
    <name evidence="1" type="ORF">GCK32_016320</name>
</gene>
<dbReference type="Gene3D" id="2.60.40.60">
    <property type="entry name" value="Cadherins"/>
    <property type="match status" value="1"/>
</dbReference>
<dbReference type="GO" id="GO:0005509">
    <property type="term" value="F:calcium ion binding"/>
    <property type="evidence" value="ECO:0007669"/>
    <property type="project" value="InterPro"/>
</dbReference>
<evidence type="ECO:0008006" key="3">
    <source>
        <dbReference type="Google" id="ProtNLM"/>
    </source>
</evidence>
<name>A0AAN8ITA7_TRICO</name>
<protein>
    <recommendedName>
        <fullName evidence="3">Cadherin domain-containing protein</fullName>
    </recommendedName>
</protein>
<reference evidence="1 2" key="1">
    <citation type="submission" date="2019-10" db="EMBL/GenBank/DDBJ databases">
        <title>Assembly and Annotation for the nematode Trichostrongylus colubriformis.</title>
        <authorList>
            <person name="Martin J."/>
        </authorList>
    </citation>
    <scope>NUCLEOTIDE SEQUENCE [LARGE SCALE GENOMIC DNA]</scope>
    <source>
        <strain evidence="1">G859</strain>
        <tissue evidence="1">Whole worm</tissue>
    </source>
</reference>
<feature type="non-terminal residue" evidence="1">
    <location>
        <position position="1"/>
    </location>
</feature>
<sequence length="291" mass="31558">GNEDVAISLEPPSETIVASPSVVGPNSPIHLLVIDPQKLRNQGGEKLKLHALTLISGKEQEVPIEIQADISESDQMVDEAAIPPFEKDDYDLLLEHNFNEREIAIVKLKSEPPPETRFRLIGPLAERFTVTREGQLVYLTAVPCASPCNTPNNFTLLLVALNKHAQQVTTLTFKAEGNEQLRFVNAPYNAVVEEETGVFVKAVKVQALGAKGDVIYTLQDTTGLFSIHPKTGILMAQHPEFLTRAGLGSQINLTVTATDKKATATTRISVSLLAAAERLKSFSFAKVGTPG</sequence>
<keyword evidence="2" id="KW-1185">Reference proteome</keyword>
<dbReference type="EMBL" id="WIXE01001098">
    <property type="protein sequence ID" value="KAK5985994.1"/>
    <property type="molecule type" value="Genomic_DNA"/>
</dbReference>
<dbReference type="CDD" id="cd11304">
    <property type="entry name" value="Cadherin_repeat"/>
    <property type="match status" value="1"/>
</dbReference>
<accession>A0AAN8ITA7</accession>
<proteinExistence type="predicted"/>
<dbReference type="AlphaFoldDB" id="A0AAN8ITA7"/>
<evidence type="ECO:0000313" key="2">
    <source>
        <dbReference type="Proteomes" id="UP001331761"/>
    </source>
</evidence>
<dbReference type="GO" id="GO:0016020">
    <property type="term" value="C:membrane"/>
    <property type="evidence" value="ECO:0007669"/>
    <property type="project" value="InterPro"/>
</dbReference>
<dbReference type="SUPFAM" id="SSF49313">
    <property type="entry name" value="Cadherin-like"/>
    <property type="match status" value="1"/>
</dbReference>
<dbReference type="Proteomes" id="UP001331761">
    <property type="component" value="Unassembled WGS sequence"/>
</dbReference>